<keyword evidence="2" id="KW-0969">Cilium</keyword>
<dbReference type="Proteomes" id="UP000051634">
    <property type="component" value="Unassembled WGS sequence"/>
</dbReference>
<comment type="caution">
    <text evidence="2">The sequence shown here is derived from an EMBL/GenBank/DDBJ whole genome shotgun (WGS) entry which is preliminary data.</text>
</comment>
<evidence type="ECO:0000313" key="3">
    <source>
        <dbReference type="Proteomes" id="UP000051634"/>
    </source>
</evidence>
<feature type="domain" description="Flagellar hook-associated protein 2 C-terminal" evidence="1">
    <location>
        <begin position="3"/>
        <end position="49"/>
    </location>
</feature>
<dbReference type="GO" id="GO:0009288">
    <property type="term" value="C:bacterial-type flagellum"/>
    <property type="evidence" value="ECO:0007669"/>
    <property type="project" value="InterPro"/>
</dbReference>
<dbReference type="GO" id="GO:0007155">
    <property type="term" value="P:cell adhesion"/>
    <property type="evidence" value="ECO:0007669"/>
    <property type="project" value="InterPro"/>
</dbReference>
<dbReference type="EMBL" id="LDXT01000054">
    <property type="protein sequence ID" value="KRT56374.1"/>
    <property type="molecule type" value="Genomic_DNA"/>
</dbReference>
<dbReference type="Pfam" id="PF07195">
    <property type="entry name" value="FliD_C"/>
    <property type="match status" value="1"/>
</dbReference>
<evidence type="ECO:0000313" key="2">
    <source>
        <dbReference type="EMBL" id="KRT56374.1"/>
    </source>
</evidence>
<organism evidence="2 3">
    <name type="scientific">endosymbiont of Ridgeia piscesae</name>
    <dbReference type="NCBI Taxonomy" id="54398"/>
    <lineage>
        <taxon>Bacteria</taxon>
        <taxon>Pseudomonadati</taxon>
        <taxon>Pseudomonadota</taxon>
        <taxon>Gammaproteobacteria</taxon>
        <taxon>sulfur-oxidizing symbionts</taxon>
    </lineage>
</organism>
<dbReference type="InterPro" id="IPR010809">
    <property type="entry name" value="FliD_C"/>
</dbReference>
<name>A0A0T5Z184_9GAMM</name>
<gene>
    <name evidence="2" type="ORF">Ga0074115_1431</name>
</gene>
<evidence type="ECO:0000259" key="1">
    <source>
        <dbReference type="Pfam" id="PF07195"/>
    </source>
</evidence>
<dbReference type="RefSeq" id="WP_269747093.1">
    <property type="nucleotide sequence ID" value="NZ_KQ557154.1"/>
</dbReference>
<protein>
    <submittedName>
        <fullName evidence="2">Flagellar hook-associated protein 2 C-terminus</fullName>
    </submittedName>
</protein>
<reference evidence="2 3" key="1">
    <citation type="submission" date="2015-11" db="EMBL/GenBank/DDBJ databases">
        <title>The genome of Candidatus Endoriftia persephone in Ridgeia piscesae and population structure of the North Eastern Pacific vestimentiferan symbionts.</title>
        <authorList>
            <person name="Perez M."/>
            <person name="Juniper K.S."/>
        </authorList>
    </citation>
    <scope>NUCLEOTIDE SEQUENCE [LARGE SCALE GENOMIC DNA]</scope>
    <source>
        <strain evidence="2">Ind11</strain>
    </source>
</reference>
<sequence>MVDAREDGLAARIDTLQDRQNQLEYRLDLTERRYRAQFAALDSLMGQLQTINRSESIGSLFLNLPKYTLYLTCGRNS</sequence>
<accession>A0A0T5Z184</accession>
<keyword evidence="2" id="KW-0966">Cell projection</keyword>
<dbReference type="AlphaFoldDB" id="A0A0T5Z184"/>
<keyword evidence="2" id="KW-0282">Flagellum</keyword>
<keyword evidence="3" id="KW-1185">Reference proteome</keyword>
<proteinExistence type="predicted"/>